<feature type="domain" description="Flagella basal body P-ring formation protein FlgA SAF" evidence="1">
    <location>
        <begin position="214"/>
        <end position="334"/>
    </location>
</feature>
<evidence type="ECO:0000313" key="2">
    <source>
        <dbReference type="EMBL" id="SMF19529.1"/>
    </source>
</evidence>
<keyword evidence="2" id="KW-0966">Cell projection</keyword>
<keyword evidence="2" id="KW-0282">Flagellum</keyword>
<dbReference type="InterPro" id="IPR039246">
    <property type="entry name" value="Flagellar_FlgA"/>
</dbReference>
<proteinExistence type="predicted"/>
<reference evidence="3" key="1">
    <citation type="submission" date="2017-04" db="EMBL/GenBank/DDBJ databases">
        <authorList>
            <person name="Varghese N."/>
            <person name="Submissions S."/>
        </authorList>
    </citation>
    <scope>NUCLEOTIDE SEQUENCE [LARGE SCALE GENOMIC DNA]</scope>
    <source>
        <strain evidence="3">K3S</strain>
    </source>
</reference>
<dbReference type="AlphaFoldDB" id="A0A1X7DQ64"/>
<evidence type="ECO:0000313" key="3">
    <source>
        <dbReference type="Proteomes" id="UP000192906"/>
    </source>
</evidence>
<dbReference type="InterPro" id="IPR017585">
    <property type="entry name" value="SAF_FlgA"/>
</dbReference>
<protein>
    <submittedName>
        <fullName evidence="2">Flagella basal body P-ring formation protein FlgA</fullName>
    </submittedName>
</protein>
<dbReference type="Pfam" id="PF13144">
    <property type="entry name" value="ChapFlgA"/>
    <property type="match status" value="1"/>
</dbReference>
<dbReference type="RefSeq" id="WP_085102085.1">
    <property type="nucleotide sequence ID" value="NZ_FWZU01000003.1"/>
</dbReference>
<dbReference type="PANTHER" id="PTHR36307:SF1">
    <property type="entry name" value="FLAGELLA BASAL BODY P-RING FORMATION PROTEIN FLGA"/>
    <property type="match status" value="1"/>
</dbReference>
<dbReference type="NCBIfam" id="TIGR03170">
    <property type="entry name" value="flgA_cterm"/>
    <property type="match status" value="1"/>
</dbReference>
<dbReference type="Proteomes" id="UP000192906">
    <property type="component" value="Unassembled WGS sequence"/>
</dbReference>
<dbReference type="PANTHER" id="PTHR36307">
    <property type="entry name" value="FLAGELLA BASAL BODY P-RING FORMATION PROTEIN FLGA"/>
    <property type="match status" value="1"/>
</dbReference>
<dbReference type="GO" id="GO:0044780">
    <property type="term" value="P:bacterial-type flagellum assembly"/>
    <property type="evidence" value="ECO:0007669"/>
    <property type="project" value="InterPro"/>
</dbReference>
<dbReference type="CDD" id="cd11614">
    <property type="entry name" value="SAF_CpaB_FlgA_like"/>
    <property type="match status" value="1"/>
</dbReference>
<keyword evidence="3" id="KW-1185">Reference proteome</keyword>
<evidence type="ECO:0000259" key="1">
    <source>
        <dbReference type="Pfam" id="PF13144"/>
    </source>
</evidence>
<dbReference type="Gene3D" id="2.30.30.760">
    <property type="match status" value="1"/>
</dbReference>
<dbReference type="OrthoDB" id="5447076at2"/>
<accession>A0A1X7DQ64</accession>
<name>A0A1X7DQ64_9BACT</name>
<gene>
    <name evidence="2" type="ORF">SAMN06295933_2191</name>
</gene>
<dbReference type="STRING" id="1519643.SAMN06295933_2191"/>
<sequence length="335" mass="37174">MTFAEKYINLSRASVAFLVIAAMVLMVVTSVDAATKENKNWRIVVKSAATVNGPRVLLGDIAEFYGKLPDETKRDLAKVELWNAPNQGRKPINVNRVELRAILEHYLGDMVSNCVLPATLAIQAGGKVMSEEELQQAVVKVLTPHARVFEGSYKFRDFKLPDYLFFADKMDSLKINLPQTLKPGNNVFRVEIVSIDGQVLRNLSSSVFMDLWQPVPCPVRPLNRREVITPDMITWKNQNMAHMGDRAWDGKGGPWIIKVPVGTGQPIMKSSIEPAPVIARGDTVDLIFESPHMRLSVSAESLEDGGVGESITVRNLQSKRKIVAKVLDAQTVSVR</sequence>
<keyword evidence="2" id="KW-0969">Cilium</keyword>
<dbReference type="EMBL" id="FWZU01000003">
    <property type="protein sequence ID" value="SMF19529.1"/>
    <property type="molecule type" value="Genomic_DNA"/>
</dbReference>
<organism evidence="2 3">
    <name type="scientific">Desulfovibrio gilichinskyi</name>
    <dbReference type="NCBI Taxonomy" id="1519643"/>
    <lineage>
        <taxon>Bacteria</taxon>
        <taxon>Pseudomonadati</taxon>
        <taxon>Thermodesulfobacteriota</taxon>
        <taxon>Desulfovibrionia</taxon>
        <taxon>Desulfovibrionales</taxon>
        <taxon>Desulfovibrionaceae</taxon>
        <taxon>Desulfovibrio</taxon>
    </lineage>
</organism>